<evidence type="ECO:0000313" key="10">
    <source>
        <dbReference type="Proteomes" id="UP000218231"/>
    </source>
</evidence>
<dbReference type="GO" id="GO:0000978">
    <property type="term" value="F:RNA polymerase II cis-regulatory region sequence-specific DNA binding"/>
    <property type="evidence" value="ECO:0007669"/>
    <property type="project" value="InterPro"/>
</dbReference>
<comment type="caution">
    <text evidence="6">Lacks conserved residue(s) required for the propagation of feature annotation.</text>
</comment>
<evidence type="ECO:0000256" key="2">
    <source>
        <dbReference type="ARBA" id="ARBA00023015"/>
    </source>
</evidence>
<feature type="region of interest" description="Disordered" evidence="7">
    <location>
        <begin position="1"/>
        <end position="45"/>
    </location>
</feature>
<comment type="subcellular location">
    <subcellularLocation>
        <location evidence="1 6">Nucleus</location>
    </subcellularLocation>
</comment>
<keyword evidence="3 6" id="KW-0238">DNA-binding</keyword>
<dbReference type="Pfam" id="PF00907">
    <property type="entry name" value="T-box"/>
    <property type="match status" value="1"/>
</dbReference>
<dbReference type="PANTHER" id="PTHR11267:SF190">
    <property type="entry name" value="T-BOX TRANSCRIPTION FACTOR TBX20"/>
    <property type="match status" value="1"/>
</dbReference>
<name>A0A2A2JIY4_9BILA</name>
<dbReference type="GO" id="GO:0001708">
    <property type="term" value="P:cell fate specification"/>
    <property type="evidence" value="ECO:0007669"/>
    <property type="project" value="TreeGrafter"/>
</dbReference>
<feature type="domain" description="T-box" evidence="8">
    <location>
        <begin position="119"/>
        <end position="306"/>
    </location>
</feature>
<dbReference type="SMART" id="SM00425">
    <property type="entry name" value="TBOX"/>
    <property type="match status" value="1"/>
</dbReference>
<dbReference type="AlphaFoldDB" id="A0A2A2JIY4"/>
<gene>
    <name evidence="9" type="ORF">WR25_11131</name>
</gene>
<dbReference type="PANTHER" id="PTHR11267">
    <property type="entry name" value="T-BOX PROTEIN-RELATED"/>
    <property type="match status" value="1"/>
</dbReference>
<dbReference type="GO" id="GO:0000785">
    <property type="term" value="C:chromatin"/>
    <property type="evidence" value="ECO:0007669"/>
    <property type="project" value="TreeGrafter"/>
</dbReference>
<dbReference type="InterPro" id="IPR018186">
    <property type="entry name" value="TF_T-box_CS"/>
</dbReference>
<keyword evidence="5 6" id="KW-0539">Nucleus</keyword>
<evidence type="ECO:0000256" key="1">
    <source>
        <dbReference type="ARBA" id="ARBA00004123"/>
    </source>
</evidence>
<reference evidence="9 10" key="1">
    <citation type="journal article" date="2017" name="Curr. Biol.">
        <title>Genome architecture and evolution of a unichromosomal asexual nematode.</title>
        <authorList>
            <person name="Fradin H."/>
            <person name="Zegar C."/>
            <person name="Gutwein M."/>
            <person name="Lucas J."/>
            <person name="Kovtun M."/>
            <person name="Corcoran D."/>
            <person name="Baugh L.R."/>
            <person name="Kiontke K."/>
            <person name="Gunsalus K."/>
            <person name="Fitch D.H."/>
            <person name="Piano F."/>
        </authorList>
    </citation>
    <scope>NUCLEOTIDE SEQUENCE [LARGE SCALE GENOMIC DNA]</scope>
    <source>
        <strain evidence="9">PF1309</strain>
    </source>
</reference>
<dbReference type="EMBL" id="LIAE01010401">
    <property type="protein sequence ID" value="PAV61708.1"/>
    <property type="molecule type" value="Genomic_DNA"/>
</dbReference>
<evidence type="ECO:0000256" key="3">
    <source>
        <dbReference type="ARBA" id="ARBA00023125"/>
    </source>
</evidence>
<keyword evidence="10" id="KW-1185">Reference proteome</keyword>
<evidence type="ECO:0000259" key="8">
    <source>
        <dbReference type="PROSITE" id="PS50252"/>
    </source>
</evidence>
<dbReference type="InterPro" id="IPR036960">
    <property type="entry name" value="T-box_sf"/>
</dbReference>
<dbReference type="SUPFAM" id="SSF49417">
    <property type="entry name" value="p53-like transcription factors"/>
    <property type="match status" value="1"/>
</dbReference>
<dbReference type="FunFam" id="2.60.40.820:FF:000008">
    <property type="entry name" value="T-box transcription factor TBX20"/>
    <property type="match status" value="1"/>
</dbReference>
<evidence type="ECO:0000256" key="6">
    <source>
        <dbReference type="PROSITE-ProRule" id="PRU00201"/>
    </source>
</evidence>
<dbReference type="PROSITE" id="PS01283">
    <property type="entry name" value="TBOX_1"/>
    <property type="match status" value="1"/>
</dbReference>
<dbReference type="GO" id="GO:0007507">
    <property type="term" value="P:heart development"/>
    <property type="evidence" value="ECO:0007669"/>
    <property type="project" value="TreeGrafter"/>
</dbReference>
<dbReference type="Proteomes" id="UP000218231">
    <property type="component" value="Unassembled WGS sequence"/>
</dbReference>
<comment type="caution">
    <text evidence="9">The sequence shown here is derived from an EMBL/GenBank/DDBJ whole genome shotgun (WGS) entry which is preliminary data.</text>
</comment>
<dbReference type="Gene3D" id="2.60.40.820">
    <property type="entry name" value="Transcription factor, T-box"/>
    <property type="match status" value="1"/>
</dbReference>
<evidence type="ECO:0000256" key="5">
    <source>
        <dbReference type="ARBA" id="ARBA00023242"/>
    </source>
</evidence>
<keyword evidence="2" id="KW-0805">Transcription regulation</keyword>
<sequence length="433" mass="49809">MSNNCLKRSHSPSSPNSESPDPDRTLDFPSQIASTSSPPKKPRFSIDQLLEERESKNSEENDKSLVKPEIDELLEGKEDIALPVRPQKLKRSHLLKNPLSEHRFGKGKGFRLENLQCRLEGAELWKSFYDLETEMIITKSGRRMFPTVKVSLFNMEADALYYVFLDVIRVDSKRYRYIYGKSSWQAAGKAEPEHKNRLHLHPDSPFTGEQLQKQVINFEKAKLTNNEVDRAGHLVLTSMHKYQPRIHVVIRDKSNPLEPNKANLENEEYRTFEFPETQFMAVTAYQNQLITKLKIEKNPFAKGFRDPSGRSPDYEGYFLNCFPFKLTNRSSESRLDAFPIISPNGTPNILLHNLLLQQQLEFMKGPCPMNNNQLDFARMMQQQRFYQDFCRVIQDQLSLPSPIKPPAGLLTPELLGHQAITPTKSSKSPLPCT</sequence>
<dbReference type="PRINTS" id="PR00937">
    <property type="entry name" value="TBOX"/>
</dbReference>
<dbReference type="STRING" id="2018661.A0A2A2JIY4"/>
<evidence type="ECO:0000256" key="4">
    <source>
        <dbReference type="ARBA" id="ARBA00023163"/>
    </source>
</evidence>
<accession>A0A2A2JIY4</accession>
<dbReference type="InterPro" id="IPR046360">
    <property type="entry name" value="T-box_DNA-bd"/>
</dbReference>
<evidence type="ECO:0000256" key="7">
    <source>
        <dbReference type="SAM" id="MobiDB-lite"/>
    </source>
</evidence>
<keyword evidence="4" id="KW-0804">Transcription</keyword>
<evidence type="ECO:0000313" key="9">
    <source>
        <dbReference type="EMBL" id="PAV61708.1"/>
    </source>
</evidence>
<dbReference type="GO" id="GO:0045893">
    <property type="term" value="P:positive regulation of DNA-templated transcription"/>
    <property type="evidence" value="ECO:0007669"/>
    <property type="project" value="InterPro"/>
</dbReference>
<protein>
    <recommendedName>
        <fullName evidence="8">T-box domain-containing protein</fullName>
    </recommendedName>
</protein>
<dbReference type="GO" id="GO:0005634">
    <property type="term" value="C:nucleus"/>
    <property type="evidence" value="ECO:0007669"/>
    <property type="project" value="UniProtKB-SubCell"/>
</dbReference>
<dbReference type="InterPro" id="IPR008967">
    <property type="entry name" value="p53-like_TF_DNA-bd_sf"/>
</dbReference>
<organism evidence="9 10">
    <name type="scientific">Diploscapter pachys</name>
    <dbReference type="NCBI Taxonomy" id="2018661"/>
    <lineage>
        <taxon>Eukaryota</taxon>
        <taxon>Metazoa</taxon>
        <taxon>Ecdysozoa</taxon>
        <taxon>Nematoda</taxon>
        <taxon>Chromadorea</taxon>
        <taxon>Rhabditida</taxon>
        <taxon>Rhabditina</taxon>
        <taxon>Rhabditomorpha</taxon>
        <taxon>Rhabditoidea</taxon>
        <taxon>Rhabditidae</taxon>
        <taxon>Diploscapter</taxon>
    </lineage>
</organism>
<proteinExistence type="predicted"/>
<dbReference type="GO" id="GO:0000981">
    <property type="term" value="F:DNA-binding transcription factor activity, RNA polymerase II-specific"/>
    <property type="evidence" value="ECO:0007669"/>
    <property type="project" value="TreeGrafter"/>
</dbReference>
<dbReference type="InterPro" id="IPR001699">
    <property type="entry name" value="TF_T-box"/>
</dbReference>
<dbReference type="PROSITE" id="PS50252">
    <property type="entry name" value="TBOX_3"/>
    <property type="match status" value="1"/>
</dbReference>